<keyword evidence="7 12" id="KW-0863">Zinc-finger</keyword>
<comment type="caution">
    <text evidence="16">The sequence shown here is derived from an EMBL/GenBank/DDBJ whole genome shotgun (WGS) entry which is preliminary data.</text>
</comment>
<keyword evidence="4 12" id="KW-0548">Nucleotidyltransferase</keyword>
<evidence type="ECO:0000256" key="8">
    <source>
        <dbReference type="ARBA" id="ARBA00022833"/>
    </source>
</evidence>
<evidence type="ECO:0000256" key="4">
    <source>
        <dbReference type="ARBA" id="ARBA00022695"/>
    </source>
</evidence>
<organism evidence="16 17">
    <name type="scientific">Candidatus Komeilibacteria bacterium CG_4_10_14_0_2_um_filter_37_10</name>
    <dbReference type="NCBI Taxonomy" id="1974470"/>
    <lineage>
        <taxon>Bacteria</taxon>
        <taxon>Candidatus Komeiliibacteriota</taxon>
    </lineage>
</organism>
<dbReference type="GO" id="GO:0003899">
    <property type="term" value="F:DNA-directed RNA polymerase activity"/>
    <property type="evidence" value="ECO:0007669"/>
    <property type="project" value="UniProtKB-UniRule"/>
</dbReference>
<dbReference type="InterPro" id="IPR006295">
    <property type="entry name" value="DNA_primase_DnaG"/>
</dbReference>
<dbReference type="InterPro" id="IPR036977">
    <property type="entry name" value="DNA_primase_Znf_CHC2"/>
</dbReference>
<keyword evidence="10 12" id="KW-0238">DNA-binding</keyword>
<protein>
    <recommendedName>
        <fullName evidence="12 13">DNA primase</fullName>
        <ecNumber evidence="12">2.7.7.101</ecNumber>
    </recommendedName>
</protein>
<evidence type="ECO:0000256" key="7">
    <source>
        <dbReference type="ARBA" id="ARBA00022771"/>
    </source>
</evidence>
<dbReference type="Pfam" id="PF10410">
    <property type="entry name" value="DnaB_bind"/>
    <property type="match status" value="1"/>
</dbReference>
<comment type="function">
    <text evidence="12 13">RNA polymerase that catalyzes the synthesis of short RNA molecules used as primers for DNA polymerase during DNA replication.</text>
</comment>
<dbReference type="InterPro" id="IPR037068">
    <property type="entry name" value="DNA_primase_core_N_sf"/>
</dbReference>
<comment type="catalytic activity">
    <reaction evidence="12">
        <text>ssDNA + n NTP = ssDNA/pppN(pN)n-1 hybrid + (n-1) diphosphate.</text>
        <dbReference type="EC" id="2.7.7.101"/>
    </reaction>
</comment>
<dbReference type="Pfam" id="PF01807">
    <property type="entry name" value="Zn_ribbon_DnaG"/>
    <property type="match status" value="1"/>
</dbReference>
<dbReference type="GO" id="GO:0005737">
    <property type="term" value="C:cytoplasm"/>
    <property type="evidence" value="ECO:0007669"/>
    <property type="project" value="TreeGrafter"/>
</dbReference>
<dbReference type="GO" id="GO:0000428">
    <property type="term" value="C:DNA-directed RNA polymerase complex"/>
    <property type="evidence" value="ECO:0007669"/>
    <property type="project" value="UniProtKB-KW"/>
</dbReference>
<keyword evidence="6 12" id="KW-0479">Metal-binding</keyword>
<dbReference type="PIRSF" id="PIRSF002811">
    <property type="entry name" value="DnaG"/>
    <property type="match status" value="1"/>
</dbReference>
<dbReference type="Gene3D" id="3.90.580.10">
    <property type="entry name" value="Zinc finger, CHC2-type domain"/>
    <property type="match status" value="1"/>
</dbReference>
<dbReference type="SUPFAM" id="SSF56731">
    <property type="entry name" value="DNA primase core"/>
    <property type="match status" value="1"/>
</dbReference>
<comment type="domain">
    <text evidence="12">Contains an N-terminal zinc-binding domain, a central core domain that contains the primase activity, and a C-terminal DnaB-binding domain.</text>
</comment>
<dbReference type="PANTHER" id="PTHR30313">
    <property type="entry name" value="DNA PRIMASE"/>
    <property type="match status" value="1"/>
</dbReference>
<evidence type="ECO:0000256" key="12">
    <source>
        <dbReference type="HAMAP-Rule" id="MF_00974"/>
    </source>
</evidence>
<evidence type="ECO:0000313" key="17">
    <source>
        <dbReference type="Proteomes" id="UP000230405"/>
    </source>
</evidence>
<dbReference type="InterPro" id="IPR013264">
    <property type="entry name" value="DNAG_N"/>
</dbReference>
<dbReference type="SUPFAM" id="SSF57783">
    <property type="entry name" value="Zinc beta-ribbon"/>
    <property type="match status" value="1"/>
</dbReference>
<dbReference type="InterPro" id="IPR030846">
    <property type="entry name" value="DnaG_bac"/>
</dbReference>
<dbReference type="PANTHER" id="PTHR30313:SF2">
    <property type="entry name" value="DNA PRIMASE"/>
    <property type="match status" value="1"/>
</dbReference>
<dbReference type="GO" id="GO:0008270">
    <property type="term" value="F:zinc ion binding"/>
    <property type="evidence" value="ECO:0007669"/>
    <property type="project" value="UniProtKB-UniRule"/>
</dbReference>
<evidence type="ECO:0000256" key="9">
    <source>
        <dbReference type="ARBA" id="ARBA00022842"/>
    </source>
</evidence>
<keyword evidence="11 12" id="KW-0804">Transcription</keyword>
<evidence type="ECO:0000313" key="16">
    <source>
        <dbReference type="EMBL" id="PIZ99352.1"/>
    </source>
</evidence>
<dbReference type="AlphaFoldDB" id="A0A2M7VFG6"/>
<dbReference type="FunFam" id="3.90.580.10:FF:000001">
    <property type="entry name" value="DNA primase"/>
    <property type="match status" value="1"/>
</dbReference>
<dbReference type="InterPro" id="IPR006171">
    <property type="entry name" value="TOPRIM_dom"/>
</dbReference>
<dbReference type="Pfam" id="PF13155">
    <property type="entry name" value="Toprim_2"/>
    <property type="match status" value="1"/>
</dbReference>
<dbReference type="SMART" id="SM00400">
    <property type="entry name" value="ZnF_CHCC"/>
    <property type="match status" value="1"/>
</dbReference>
<evidence type="ECO:0000256" key="5">
    <source>
        <dbReference type="ARBA" id="ARBA00022705"/>
    </source>
</evidence>
<keyword evidence="9" id="KW-0460">Magnesium</keyword>
<dbReference type="CDD" id="cd03364">
    <property type="entry name" value="TOPRIM_DnaG_primases"/>
    <property type="match status" value="1"/>
</dbReference>
<dbReference type="GO" id="GO:0006269">
    <property type="term" value="P:DNA replication, synthesis of primer"/>
    <property type="evidence" value="ECO:0007669"/>
    <property type="project" value="UniProtKB-UniRule"/>
</dbReference>
<evidence type="ECO:0000256" key="10">
    <source>
        <dbReference type="ARBA" id="ARBA00023125"/>
    </source>
</evidence>
<evidence type="ECO:0000256" key="2">
    <source>
        <dbReference type="ARBA" id="ARBA00022515"/>
    </source>
</evidence>
<dbReference type="Gene3D" id="3.90.980.10">
    <property type="entry name" value="DNA primase, catalytic core, N-terminal domain"/>
    <property type="match status" value="1"/>
</dbReference>
<dbReference type="InterPro" id="IPR050219">
    <property type="entry name" value="DnaG_primase"/>
</dbReference>
<evidence type="ECO:0000259" key="15">
    <source>
        <dbReference type="PROSITE" id="PS50880"/>
    </source>
</evidence>
<dbReference type="Proteomes" id="UP000230405">
    <property type="component" value="Unassembled WGS sequence"/>
</dbReference>
<keyword evidence="1 12" id="KW-0240">DNA-directed RNA polymerase</keyword>
<gene>
    <name evidence="12" type="primary">dnaG</name>
    <name evidence="16" type="ORF">COX77_01760</name>
</gene>
<dbReference type="EMBL" id="PFPO01000033">
    <property type="protein sequence ID" value="PIZ99352.1"/>
    <property type="molecule type" value="Genomic_DNA"/>
</dbReference>
<dbReference type="GO" id="GO:0003677">
    <property type="term" value="F:DNA binding"/>
    <property type="evidence" value="ECO:0007669"/>
    <property type="project" value="UniProtKB-KW"/>
</dbReference>
<dbReference type="PROSITE" id="PS50880">
    <property type="entry name" value="TOPRIM"/>
    <property type="match status" value="1"/>
</dbReference>
<evidence type="ECO:0000256" key="3">
    <source>
        <dbReference type="ARBA" id="ARBA00022679"/>
    </source>
</evidence>
<dbReference type="SMART" id="SM00493">
    <property type="entry name" value="TOPRIM"/>
    <property type="match status" value="1"/>
</dbReference>
<keyword evidence="8 12" id="KW-0862">Zinc</keyword>
<evidence type="ECO:0000256" key="14">
    <source>
        <dbReference type="PIRSR" id="PIRSR002811-1"/>
    </source>
</evidence>
<dbReference type="NCBIfam" id="TIGR01391">
    <property type="entry name" value="dnaG"/>
    <property type="match status" value="1"/>
</dbReference>
<dbReference type="FunFam" id="3.90.980.10:FF:000001">
    <property type="entry name" value="DNA primase"/>
    <property type="match status" value="1"/>
</dbReference>
<dbReference type="Gene3D" id="1.20.50.20">
    <property type="entry name" value="DnaG, RNA polymerase domain, helical bundle"/>
    <property type="match status" value="1"/>
</dbReference>
<feature type="zinc finger region" description="CHC2-type" evidence="12 14">
    <location>
        <begin position="36"/>
        <end position="60"/>
    </location>
</feature>
<dbReference type="InterPro" id="IPR002694">
    <property type="entry name" value="Znf_CHC2"/>
</dbReference>
<comment type="subunit">
    <text evidence="12">Monomer. Interacts with DnaB.</text>
</comment>
<dbReference type="HAMAP" id="MF_00974">
    <property type="entry name" value="DNA_primase_DnaG"/>
    <property type="match status" value="1"/>
</dbReference>
<sequence length="602" mass="69106">MFTPTDEIKNRVDIADLIQEYLKLTPAGMNNFKANCPFHHEKTPSFIVSRDKQIWHCFGCGEGGDIFTWLQKIEGIDFPEALKILAKKANVPIDWHEPQYASEKNKLLDISRLAADYWHDILLHATEAQTVRDYLQQRIVDTKTVTEWQLGWSRDSWDDLLNYLKKNGFSENEIFAAGLIVKNDQGKYYDRFRNRLIFPIYNHHGQVIGFTGRTMSNEEAKYINTPQTLIYNKSQVLYGLDKAKTAIRKADYVIIVEGNMDVITCANAGTKNVIGVSGTALTTEQINLIQRFSNNVMMSFDADVAGERAALRGLDLAWQRGLNVKIIRLLAGKDPDECIKLNRDLWLESIRQAVNIMDYYFSIILKDKDLSRSDHKKNIAADLLPLIAKLPDQIERSHYLQKLANLLNVSEKILTDKLKLPTTKDSLASKTEKEQEINLDSSLDIIKHKIAEGIIAILLLYPDKIRLVITELLPEELPELELADIYKTIVMYYNSIDSSQINNNLLGRSNLHDFLEKQRPDWLNRITTLELLATKEFSDLQPAEIDYELEQRIQRLKKEIRLIKVANLTSVLKQAEASGDQELIDQLLTQIHQCHQELKNLS</sequence>
<reference evidence="17" key="1">
    <citation type="submission" date="2017-09" db="EMBL/GenBank/DDBJ databases">
        <title>Depth-based differentiation of microbial function through sediment-hosted aquifers and enrichment of novel symbionts in the deep terrestrial subsurface.</title>
        <authorList>
            <person name="Probst A.J."/>
            <person name="Ladd B."/>
            <person name="Jarett J.K."/>
            <person name="Geller-Mcgrath D.E."/>
            <person name="Sieber C.M.K."/>
            <person name="Emerson J.B."/>
            <person name="Anantharaman K."/>
            <person name="Thomas B.C."/>
            <person name="Malmstrom R."/>
            <person name="Stieglmeier M."/>
            <person name="Klingl A."/>
            <person name="Woyke T."/>
            <person name="Ryan C.M."/>
            <person name="Banfield J.F."/>
        </authorList>
    </citation>
    <scope>NUCLEOTIDE SEQUENCE [LARGE SCALE GENOMIC DNA]</scope>
</reference>
<dbReference type="GO" id="GO:1990077">
    <property type="term" value="C:primosome complex"/>
    <property type="evidence" value="ECO:0007669"/>
    <property type="project" value="UniProtKB-KW"/>
</dbReference>
<comment type="similarity">
    <text evidence="12 13">Belongs to the DnaG primase family.</text>
</comment>
<dbReference type="Pfam" id="PF08275">
    <property type="entry name" value="DNAG_N"/>
    <property type="match status" value="1"/>
</dbReference>
<accession>A0A2M7VFG6</accession>
<dbReference type="InterPro" id="IPR019475">
    <property type="entry name" value="DNA_primase_DnaB-bd"/>
</dbReference>
<keyword evidence="5 12" id="KW-0235">DNA replication</keyword>
<evidence type="ECO:0000256" key="11">
    <source>
        <dbReference type="ARBA" id="ARBA00023163"/>
    </source>
</evidence>
<evidence type="ECO:0000256" key="1">
    <source>
        <dbReference type="ARBA" id="ARBA00022478"/>
    </source>
</evidence>
<evidence type="ECO:0000256" key="13">
    <source>
        <dbReference type="PIRNR" id="PIRNR002811"/>
    </source>
</evidence>
<proteinExistence type="inferred from homology"/>
<dbReference type="EC" id="2.7.7.101" evidence="12"/>
<feature type="domain" description="Toprim" evidence="15">
    <location>
        <begin position="251"/>
        <end position="334"/>
    </location>
</feature>
<dbReference type="InterPro" id="IPR034151">
    <property type="entry name" value="TOPRIM_DnaG_bac"/>
</dbReference>
<name>A0A2M7VFG6_9BACT</name>
<comment type="cofactor">
    <cofactor evidence="12 13 14">
        <name>Zn(2+)</name>
        <dbReference type="ChEBI" id="CHEBI:29105"/>
    </cofactor>
    <text evidence="12 13 14">Binds 1 zinc ion per monomer.</text>
</comment>
<evidence type="ECO:0000256" key="6">
    <source>
        <dbReference type="ARBA" id="ARBA00022723"/>
    </source>
</evidence>
<keyword evidence="2 12" id="KW-0639">Primosome</keyword>
<keyword evidence="3 12" id="KW-0808">Transferase</keyword>
<dbReference type="Gene3D" id="3.40.1360.10">
    <property type="match status" value="1"/>
</dbReference>